<comment type="caution">
    <text evidence="10">The sequence shown here is derived from an EMBL/GenBank/DDBJ whole genome shotgun (WGS) entry which is preliminary data.</text>
</comment>
<dbReference type="EMBL" id="NRJH01000016">
    <property type="protein sequence ID" value="RIY33372.1"/>
    <property type="molecule type" value="Genomic_DNA"/>
</dbReference>
<keyword evidence="3" id="KW-1003">Cell membrane</keyword>
<feature type="transmembrane region" description="Helical" evidence="7">
    <location>
        <begin position="307"/>
        <end position="328"/>
    </location>
</feature>
<dbReference type="InterPro" id="IPR051447">
    <property type="entry name" value="Lipoprotein-release_system"/>
</dbReference>
<reference evidence="10 11" key="1">
    <citation type="submission" date="2017-08" db="EMBL/GenBank/DDBJ databases">
        <title>Reclassification of Bisgaard taxon 37 and 44.</title>
        <authorList>
            <person name="Christensen H."/>
        </authorList>
    </citation>
    <scope>NUCLEOTIDE SEQUENCE [LARGE SCALE GENOMIC DNA]</scope>
    <source>
        <strain evidence="10 11">B96_4</strain>
    </source>
</reference>
<evidence type="ECO:0000256" key="3">
    <source>
        <dbReference type="ARBA" id="ARBA00022475"/>
    </source>
</evidence>
<accession>A0A3A1Y502</accession>
<dbReference type="RefSeq" id="WP_119496597.1">
    <property type="nucleotide sequence ID" value="NZ_NRJH01000016.1"/>
</dbReference>
<feature type="transmembrane region" description="Helical" evidence="7">
    <location>
        <begin position="397"/>
        <end position="420"/>
    </location>
</feature>
<comment type="similarity">
    <text evidence="2">Belongs to the ABC-4 integral membrane protein family. LolC/E subfamily.</text>
</comment>
<feature type="transmembrane region" description="Helical" evidence="7">
    <location>
        <begin position="21"/>
        <end position="47"/>
    </location>
</feature>
<keyword evidence="11" id="KW-1185">Reference proteome</keyword>
<keyword evidence="6 7" id="KW-0472">Membrane</keyword>
<feature type="transmembrane region" description="Helical" evidence="7">
    <location>
        <begin position="349"/>
        <end position="377"/>
    </location>
</feature>
<sequence length="429" mass="48296">MASPIFLLSRRFSKSVRRTRFTRVSYSLSVIAFVLATLAIAFITTVLNSMQQFQKERLLNYTPQVILTFNQPLTLNGQASPEAQQAFNLIKQSPISSELNQITLYAGGKFFIQVRNTLVEAQVFGLDNTNPQSREVLNSSSNPVQNFPPEVANLPLEAGKYELAISEQTAREYFLSVGDQVTLINSEKSTYLPTGFMPVMRQFTIAYIYQDQGQNTTWYSNIYDISRLNLERNVTRVNLFLKDALEIETLMPKLAKYLGLEAQGNYTYGKDQGEGEQLQVIAASDWRQSLAVLFNSIKTEGQVTTTLTSLLIIIAILSCLITFSFIIVEKDRDIAVLNVLGMQPGKINLVFLTMILGLLWRGNLISLVLFILASYFWSSYNVYLNLTIPLVPDYLSLALVYLGCTAIIFLTTAIAAYFIIRIRPAQVLR</sequence>
<evidence type="ECO:0000256" key="7">
    <source>
        <dbReference type="SAM" id="Phobius"/>
    </source>
</evidence>
<dbReference type="PANTHER" id="PTHR30489:SF0">
    <property type="entry name" value="LIPOPROTEIN-RELEASING SYSTEM TRANSMEMBRANE PROTEIN LOLE"/>
    <property type="match status" value="1"/>
</dbReference>
<dbReference type="InterPro" id="IPR025857">
    <property type="entry name" value="MacB_PCD"/>
</dbReference>
<feature type="domain" description="ABC3 transporter permease C-terminal" evidence="8">
    <location>
        <begin position="308"/>
        <end position="423"/>
    </location>
</feature>
<protein>
    <submittedName>
        <fullName evidence="10">Uncharacterized protein</fullName>
    </submittedName>
</protein>
<dbReference type="PANTHER" id="PTHR30489">
    <property type="entry name" value="LIPOPROTEIN-RELEASING SYSTEM TRANSMEMBRANE PROTEIN LOLE"/>
    <property type="match status" value="1"/>
</dbReference>
<dbReference type="GO" id="GO:0044874">
    <property type="term" value="P:lipoprotein localization to outer membrane"/>
    <property type="evidence" value="ECO:0007669"/>
    <property type="project" value="TreeGrafter"/>
</dbReference>
<dbReference type="OrthoDB" id="9808461at2"/>
<dbReference type="GO" id="GO:0098797">
    <property type="term" value="C:plasma membrane protein complex"/>
    <property type="evidence" value="ECO:0007669"/>
    <property type="project" value="TreeGrafter"/>
</dbReference>
<name>A0A3A1Y502_9GAMM</name>
<keyword evidence="4 7" id="KW-0812">Transmembrane</keyword>
<organism evidence="10 11">
    <name type="scientific">Psittacicella melopsittaci</name>
    <dbReference type="NCBI Taxonomy" id="2028576"/>
    <lineage>
        <taxon>Bacteria</taxon>
        <taxon>Pseudomonadati</taxon>
        <taxon>Pseudomonadota</taxon>
        <taxon>Gammaproteobacteria</taxon>
        <taxon>Pasteurellales</taxon>
        <taxon>Psittacicellaceae</taxon>
        <taxon>Psittacicella</taxon>
    </lineage>
</organism>
<gene>
    <name evidence="10" type="ORF">CJP74_01945</name>
</gene>
<dbReference type="AlphaFoldDB" id="A0A3A1Y502"/>
<dbReference type="Proteomes" id="UP000266258">
    <property type="component" value="Unassembled WGS sequence"/>
</dbReference>
<dbReference type="Pfam" id="PF02687">
    <property type="entry name" value="FtsX"/>
    <property type="match status" value="1"/>
</dbReference>
<evidence type="ECO:0000256" key="5">
    <source>
        <dbReference type="ARBA" id="ARBA00022989"/>
    </source>
</evidence>
<comment type="subcellular location">
    <subcellularLocation>
        <location evidence="1">Cell membrane</location>
        <topology evidence="1">Multi-pass membrane protein</topology>
    </subcellularLocation>
</comment>
<evidence type="ECO:0000256" key="4">
    <source>
        <dbReference type="ARBA" id="ARBA00022692"/>
    </source>
</evidence>
<feature type="domain" description="MacB-like periplasmic core" evidence="9">
    <location>
        <begin position="28"/>
        <end position="247"/>
    </location>
</feature>
<keyword evidence="5 7" id="KW-1133">Transmembrane helix</keyword>
<evidence type="ECO:0000256" key="1">
    <source>
        <dbReference type="ARBA" id="ARBA00004651"/>
    </source>
</evidence>
<dbReference type="Pfam" id="PF12704">
    <property type="entry name" value="MacB_PCD"/>
    <property type="match status" value="1"/>
</dbReference>
<proteinExistence type="inferred from homology"/>
<evidence type="ECO:0000256" key="6">
    <source>
        <dbReference type="ARBA" id="ARBA00023136"/>
    </source>
</evidence>
<dbReference type="InterPro" id="IPR003838">
    <property type="entry name" value="ABC3_permease_C"/>
</dbReference>
<evidence type="ECO:0000313" key="10">
    <source>
        <dbReference type="EMBL" id="RIY33372.1"/>
    </source>
</evidence>
<evidence type="ECO:0000259" key="8">
    <source>
        <dbReference type="Pfam" id="PF02687"/>
    </source>
</evidence>
<evidence type="ECO:0000259" key="9">
    <source>
        <dbReference type="Pfam" id="PF12704"/>
    </source>
</evidence>
<evidence type="ECO:0000256" key="2">
    <source>
        <dbReference type="ARBA" id="ARBA00005236"/>
    </source>
</evidence>
<evidence type="ECO:0000313" key="11">
    <source>
        <dbReference type="Proteomes" id="UP000266258"/>
    </source>
</evidence>